<dbReference type="GO" id="GO:0048544">
    <property type="term" value="P:recognition of pollen"/>
    <property type="evidence" value="ECO:0007669"/>
    <property type="project" value="InterPro"/>
</dbReference>
<evidence type="ECO:0000256" key="7">
    <source>
        <dbReference type="ARBA" id="ARBA00023180"/>
    </source>
</evidence>
<evidence type="ECO:0000256" key="5">
    <source>
        <dbReference type="ARBA" id="ARBA00023136"/>
    </source>
</evidence>
<evidence type="ECO:0000256" key="3">
    <source>
        <dbReference type="ARBA" id="ARBA00022729"/>
    </source>
</evidence>
<dbReference type="InterPro" id="IPR003609">
    <property type="entry name" value="Pan_app"/>
</dbReference>
<dbReference type="InterPro" id="IPR000858">
    <property type="entry name" value="S_locus_glycoprot_dom"/>
</dbReference>
<dbReference type="PANTHER" id="PTHR47974:SF3">
    <property type="entry name" value="RECEPTOR-LIKE SERINE_THREONINE-PROTEIN KINASE"/>
    <property type="match status" value="1"/>
</dbReference>
<evidence type="ECO:0000313" key="12">
    <source>
        <dbReference type="Proteomes" id="UP000323000"/>
    </source>
</evidence>
<feature type="domain" description="Apple" evidence="10">
    <location>
        <begin position="338"/>
        <end position="419"/>
    </location>
</feature>
<dbReference type="CDD" id="cd00053">
    <property type="entry name" value="EGF"/>
    <property type="match status" value="1"/>
</dbReference>
<accession>A0A5C7H6A3</accession>
<dbReference type="InterPro" id="IPR036426">
    <property type="entry name" value="Bulb-type_lectin_dom_sf"/>
</dbReference>
<proteinExistence type="predicted"/>
<dbReference type="SUPFAM" id="SSF51110">
    <property type="entry name" value="alpha-D-mannose-specific plant lectins"/>
    <property type="match status" value="1"/>
</dbReference>
<sequence length="560" mass="63276">MDISISFLFLLLLQTPISSSKTFDNNILRQGSSLSVEKSSDQLISPNGVYSAGFFSVGDNAFSFAVWFTKSSPPTAAWMANRDIPVNGKGSKLSLLKNGDLSLTDATGIHIWNSKTFLGNSQPTQLVLSDTGNLVLFTLENLPRLLWQSFDSPTDTLLPEQPFANSSTQLVSSRSQGNCSSGFYKFYFDDDNVLRLLYTGPLISSVYWPLLWKGINLWDLGRTTYNNSRIAVFDTSGFFKSSDNYTFKPSDFGTGPQRRLTLDYDGNLRMYSLVESTGKWDVSWQLQSNPCRIHGVCGPNSLCTYDLYNGTCSCLPGFKIKNHTNWSYGCELESKINCNRTRVGFLRIPHVDFYGYDIRYVPNSSLSQCQKECMKLCNCKGFMLRFVEPRGVHDCFPKFLLINGHRSPEFNGIVYIKLPKDRTFLFSDNNKTQNVSMLDCSGQDPVILDRMYEKHSEFESLMRTLLWFATGKSPTGTLSFDHGGLTAHGRLVTWVKEKMNKAAATRDHSWVEEIFDPSLGCEYDINKMEVLVRVALLCLEEDKDSRPTMRQVVEMLASQQ</sequence>
<feature type="chain" id="PRO_5022821825" description="Bulb-type lectin domain-containing protein" evidence="8">
    <location>
        <begin position="21"/>
        <end position="560"/>
    </location>
</feature>
<evidence type="ECO:0000313" key="11">
    <source>
        <dbReference type="EMBL" id="TXG52477.1"/>
    </source>
</evidence>
<evidence type="ECO:0000259" key="10">
    <source>
        <dbReference type="PROSITE" id="PS50948"/>
    </source>
</evidence>
<dbReference type="CDD" id="cd01098">
    <property type="entry name" value="PAN_AP_plant"/>
    <property type="match status" value="1"/>
</dbReference>
<keyword evidence="4" id="KW-1133">Transmembrane helix</keyword>
<name>A0A5C7H6A3_9ROSI</name>
<evidence type="ECO:0000256" key="8">
    <source>
        <dbReference type="SAM" id="SignalP"/>
    </source>
</evidence>
<dbReference type="Proteomes" id="UP000323000">
    <property type="component" value="Chromosome 10"/>
</dbReference>
<feature type="domain" description="Bulb-type lectin" evidence="9">
    <location>
        <begin position="28"/>
        <end position="149"/>
    </location>
</feature>
<keyword evidence="3 8" id="KW-0732">Signal</keyword>
<reference evidence="12" key="1">
    <citation type="journal article" date="2019" name="Gigascience">
        <title>De novo genome assembly of the endangered Acer yangbiense, a plant species with extremely small populations endemic to Yunnan Province, China.</title>
        <authorList>
            <person name="Yang J."/>
            <person name="Wariss H.M."/>
            <person name="Tao L."/>
            <person name="Zhang R."/>
            <person name="Yun Q."/>
            <person name="Hollingsworth P."/>
            <person name="Dao Z."/>
            <person name="Luo G."/>
            <person name="Guo H."/>
            <person name="Ma Y."/>
            <person name="Sun W."/>
        </authorList>
    </citation>
    <scope>NUCLEOTIDE SEQUENCE [LARGE SCALE GENOMIC DNA]</scope>
    <source>
        <strain evidence="12">cv. Malutang</strain>
    </source>
</reference>
<dbReference type="Gene3D" id="2.90.10.10">
    <property type="entry name" value="Bulb-type lectin domain"/>
    <property type="match status" value="1"/>
</dbReference>
<keyword evidence="12" id="KW-1185">Reference proteome</keyword>
<keyword evidence="6" id="KW-1015">Disulfide bond</keyword>
<dbReference type="SMART" id="SM00108">
    <property type="entry name" value="B_lectin"/>
    <property type="match status" value="1"/>
</dbReference>
<evidence type="ECO:0000256" key="4">
    <source>
        <dbReference type="ARBA" id="ARBA00022989"/>
    </source>
</evidence>
<evidence type="ECO:0008006" key="13">
    <source>
        <dbReference type="Google" id="ProtNLM"/>
    </source>
</evidence>
<comment type="subcellular location">
    <subcellularLocation>
        <location evidence="1">Membrane</location>
        <topology evidence="1">Single-pass membrane protein</topology>
    </subcellularLocation>
</comment>
<dbReference type="AlphaFoldDB" id="A0A5C7H6A3"/>
<keyword evidence="5" id="KW-0472">Membrane</keyword>
<dbReference type="GO" id="GO:0016020">
    <property type="term" value="C:membrane"/>
    <property type="evidence" value="ECO:0007669"/>
    <property type="project" value="UniProtKB-SubCell"/>
</dbReference>
<feature type="signal peptide" evidence="8">
    <location>
        <begin position="1"/>
        <end position="20"/>
    </location>
</feature>
<dbReference type="Pfam" id="PF01453">
    <property type="entry name" value="B_lectin"/>
    <property type="match status" value="1"/>
</dbReference>
<gene>
    <name evidence="11" type="ORF">EZV62_021646</name>
</gene>
<dbReference type="Pfam" id="PF00954">
    <property type="entry name" value="S_locus_glycop"/>
    <property type="match status" value="1"/>
</dbReference>
<protein>
    <recommendedName>
        <fullName evidence="13">Bulb-type lectin domain-containing protein</fullName>
    </recommendedName>
</protein>
<evidence type="ECO:0000256" key="1">
    <source>
        <dbReference type="ARBA" id="ARBA00004167"/>
    </source>
</evidence>
<keyword evidence="2" id="KW-0812">Transmembrane</keyword>
<dbReference type="EMBL" id="VAHF01000010">
    <property type="protein sequence ID" value="TXG52477.1"/>
    <property type="molecule type" value="Genomic_DNA"/>
</dbReference>
<dbReference type="Gene3D" id="1.10.510.10">
    <property type="entry name" value="Transferase(Phosphotransferase) domain 1"/>
    <property type="match status" value="1"/>
</dbReference>
<dbReference type="PANTHER" id="PTHR47974">
    <property type="entry name" value="OS07G0415500 PROTEIN"/>
    <property type="match status" value="1"/>
</dbReference>
<comment type="caution">
    <text evidence="11">The sequence shown here is derived from an EMBL/GenBank/DDBJ whole genome shotgun (WGS) entry which is preliminary data.</text>
</comment>
<dbReference type="CDD" id="cd00028">
    <property type="entry name" value="B_lectin"/>
    <property type="match status" value="1"/>
</dbReference>
<dbReference type="PROSITE" id="PS50927">
    <property type="entry name" value="BULB_LECTIN"/>
    <property type="match status" value="1"/>
</dbReference>
<evidence type="ECO:0000256" key="2">
    <source>
        <dbReference type="ARBA" id="ARBA00022692"/>
    </source>
</evidence>
<dbReference type="PROSITE" id="PS50948">
    <property type="entry name" value="PAN"/>
    <property type="match status" value="1"/>
</dbReference>
<evidence type="ECO:0000256" key="6">
    <source>
        <dbReference type="ARBA" id="ARBA00023157"/>
    </source>
</evidence>
<dbReference type="InterPro" id="IPR001480">
    <property type="entry name" value="Bulb-type_lectin_dom"/>
</dbReference>
<evidence type="ECO:0000259" key="9">
    <source>
        <dbReference type="PROSITE" id="PS50927"/>
    </source>
</evidence>
<organism evidence="11 12">
    <name type="scientific">Acer yangbiense</name>
    <dbReference type="NCBI Taxonomy" id="1000413"/>
    <lineage>
        <taxon>Eukaryota</taxon>
        <taxon>Viridiplantae</taxon>
        <taxon>Streptophyta</taxon>
        <taxon>Embryophyta</taxon>
        <taxon>Tracheophyta</taxon>
        <taxon>Spermatophyta</taxon>
        <taxon>Magnoliopsida</taxon>
        <taxon>eudicotyledons</taxon>
        <taxon>Gunneridae</taxon>
        <taxon>Pentapetalae</taxon>
        <taxon>rosids</taxon>
        <taxon>malvids</taxon>
        <taxon>Sapindales</taxon>
        <taxon>Sapindaceae</taxon>
        <taxon>Hippocastanoideae</taxon>
        <taxon>Acereae</taxon>
        <taxon>Acer</taxon>
    </lineage>
</organism>
<dbReference type="OrthoDB" id="619632at2759"/>
<keyword evidence="7" id="KW-0325">Glycoprotein</keyword>